<accession>A0A095Y0J2</accession>
<protein>
    <recommendedName>
        <fullName evidence="3">DUF3854 domain-containing protein</fullName>
    </recommendedName>
</protein>
<dbReference type="AlphaFoldDB" id="A0A095Y0J2"/>
<name>A0A095Y0J2_9CORY</name>
<dbReference type="EMBL" id="JRNE01000074">
    <property type="protein sequence ID" value="KGF15591.1"/>
    <property type="molecule type" value="Genomic_DNA"/>
</dbReference>
<evidence type="ECO:0000313" key="1">
    <source>
        <dbReference type="EMBL" id="KGF15591.1"/>
    </source>
</evidence>
<comment type="caution">
    <text evidence="1">The sequence shown here is derived from an EMBL/GenBank/DDBJ whole genome shotgun (WGS) entry which is preliminary data.</text>
</comment>
<evidence type="ECO:0000313" key="2">
    <source>
        <dbReference type="Proteomes" id="UP000029548"/>
    </source>
</evidence>
<dbReference type="Proteomes" id="UP000029548">
    <property type="component" value="Unassembled WGS sequence"/>
</dbReference>
<reference evidence="1 2" key="1">
    <citation type="submission" date="2014-07" db="EMBL/GenBank/DDBJ databases">
        <authorList>
            <person name="McCorrison J."/>
            <person name="Sanka R."/>
            <person name="Torralba M."/>
            <person name="Gillis M."/>
            <person name="Haft D.H."/>
            <person name="Methe B."/>
            <person name="Sutton G."/>
            <person name="Nelson K.E."/>
        </authorList>
    </citation>
    <scope>NUCLEOTIDE SEQUENCE [LARGE SCALE GENOMIC DNA]</scope>
    <source>
        <strain evidence="1 2">DNF00450</strain>
    </source>
</reference>
<sequence length="799" mass="85254">MAVRHGVYSAETIDDLPEWGRWIGERDGALPALTYPMTECDGTVTGQVKPRPGSIKDRTGRELKYVGPSKRACSGAQPPQLPVVREVDDAGTVLIVEGVKQALAADAWAADGLAIYRIAGVWAWKADGSPTPHLAAAVAGRRVVIVGDADAATNAAVYDGLTALGKAAGAAGATSVAFARVPGAGKDGLDDVLAGQADDDARRALMVELVEGAAHKPADLSAAALKELRAEQRRKDAQRAIRESAGDRVDITLVGDHHVDCMAVADLVVDRVGGRELFVRGGGLVERVSVGTEVALSEVDGDDLHRVALGVVRLIGTDREGNPVVVPGLKRDAVGIVRGHVRHRLPEVVRVSTAPVVREDGSIVTRNGFDEATGVFVDLADDVRNLVVPEHPSDAQIEDAVRLLRDGLFEVDGVGGFDGWVFASEADRTHAIAFLLTCLTRSAMPSAPMMVLDGLQRGVGKGALIQTVHRVAYGGPATVMAAPATDAELEKRVTAELMAGRSLIVLDEVMDGATCKLRSPALTAALTTPVWGGRRLGRSEAVGLRQDSVWAATGNNVDVPGDMVRRILPIRLSSDREDLDTRDNFRHDLDRWVPEHRAELLTAALTLIRAWYDRGQPDHPRRFGFVGFTEWQRIVGGICHMAGLTGFLDGVLEVRRTADSEAVDWADHLVWLEGAAAGLQTAPRFTARDVLAAAKADPDADAPYGVSWEDLDARRLGRLWKGVAGRWFDGRRIVADGKAHGNVSAWRVESRAPVSVSAPAAPTEHMQVKGRGGHVETHVRVMPEIEGESIASMGGDRDA</sequence>
<gene>
    <name evidence="1" type="ORF">HMPREF1650_10830</name>
</gene>
<dbReference type="eggNOG" id="COG4643">
    <property type="taxonomic scope" value="Bacteria"/>
</dbReference>
<evidence type="ECO:0008006" key="3">
    <source>
        <dbReference type="Google" id="ProtNLM"/>
    </source>
</evidence>
<organism evidence="1 2">
    <name type="scientific">Corynebacterium freneyi DNF00450</name>
    <dbReference type="NCBI Taxonomy" id="1287475"/>
    <lineage>
        <taxon>Bacteria</taxon>
        <taxon>Bacillati</taxon>
        <taxon>Actinomycetota</taxon>
        <taxon>Actinomycetes</taxon>
        <taxon>Mycobacteriales</taxon>
        <taxon>Corynebacteriaceae</taxon>
        <taxon>Corynebacterium</taxon>
    </lineage>
</organism>
<proteinExistence type="predicted"/>